<keyword evidence="6" id="KW-0442">Lipid degradation</keyword>
<dbReference type="InterPro" id="IPR001087">
    <property type="entry name" value="GDSL"/>
</dbReference>
<dbReference type="GO" id="GO:0016787">
    <property type="term" value="F:hydrolase activity"/>
    <property type="evidence" value="ECO:0007669"/>
    <property type="project" value="UniProtKB-KW"/>
</dbReference>
<gene>
    <name evidence="8" type="ORF">AABB24_003421</name>
</gene>
<evidence type="ECO:0000313" key="9">
    <source>
        <dbReference type="Proteomes" id="UP001627284"/>
    </source>
</evidence>
<reference evidence="8 9" key="1">
    <citation type="submission" date="2024-05" db="EMBL/GenBank/DDBJ databases">
        <title>De novo assembly of an allotetraploid wild potato.</title>
        <authorList>
            <person name="Hosaka A.J."/>
        </authorList>
    </citation>
    <scope>NUCLEOTIDE SEQUENCE [LARGE SCALE GENOMIC DNA]</scope>
    <source>
        <tissue evidence="8">Young leaves</tissue>
    </source>
</reference>
<dbReference type="PANTHER" id="PTHR45650:SF9">
    <property type="entry name" value="SGNH HYDROLASE-TYPE ESTERASE DOMAIN-CONTAINING PROTEIN"/>
    <property type="match status" value="1"/>
</dbReference>
<keyword evidence="3" id="KW-0964">Secreted</keyword>
<dbReference type="GO" id="GO:0005576">
    <property type="term" value="C:extracellular region"/>
    <property type="evidence" value="ECO:0007669"/>
    <property type="project" value="UniProtKB-SubCell"/>
</dbReference>
<sequence length="235" mass="25808">MSTLLGNKTLTMDYLSKCIYIVGMGNNDYINNYLMPQFYPSSHLYKPEKFATILMQQYSKQLKTLYRYGARKVAVFGVGSLGCIPAELAIYGTKDTICVDSINSAVQKFADKFKPMIDDFNNNLPNANFIYINLTSIAIGDPAEIGLTNLAEPCCEISSFIAKGQCRNGGGACSDRASHYFWDGFHPTEIPNKVTAIRAYTALLPTDAYPYDISHLAASTLALNKLGQSAGAELM</sequence>
<evidence type="ECO:0000256" key="6">
    <source>
        <dbReference type="ARBA" id="ARBA00022963"/>
    </source>
</evidence>
<comment type="subcellular location">
    <subcellularLocation>
        <location evidence="1">Secreted</location>
    </subcellularLocation>
</comment>
<evidence type="ECO:0000256" key="5">
    <source>
        <dbReference type="ARBA" id="ARBA00022801"/>
    </source>
</evidence>
<keyword evidence="9" id="KW-1185">Reference proteome</keyword>
<evidence type="ECO:0000256" key="2">
    <source>
        <dbReference type="ARBA" id="ARBA00008668"/>
    </source>
</evidence>
<comment type="caution">
    <text evidence="8">The sequence shown here is derived from an EMBL/GenBank/DDBJ whole genome shotgun (WGS) entry which is preliminary data.</text>
</comment>
<protein>
    <recommendedName>
        <fullName evidence="10">GDSL esterase/lipase</fullName>
    </recommendedName>
</protein>
<dbReference type="GO" id="GO:0016042">
    <property type="term" value="P:lipid catabolic process"/>
    <property type="evidence" value="ECO:0007669"/>
    <property type="project" value="UniProtKB-KW"/>
</dbReference>
<evidence type="ECO:0000256" key="3">
    <source>
        <dbReference type="ARBA" id="ARBA00022525"/>
    </source>
</evidence>
<name>A0ABD2V753_9SOLN</name>
<dbReference type="InterPro" id="IPR036514">
    <property type="entry name" value="SGNH_hydro_sf"/>
</dbReference>
<dbReference type="Proteomes" id="UP001627284">
    <property type="component" value="Unassembled WGS sequence"/>
</dbReference>
<comment type="similarity">
    <text evidence="2">Belongs to the 'GDSL' lipolytic enzyme family.</text>
</comment>
<keyword evidence="7" id="KW-0443">Lipid metabolism</keyword>
<evidence type="ECO:0000256" key="7">
    <source>
        <dbReference type="ARBA" id="ARBA00023098"/>
    </source>
</evidence>
<evidence type="ECO:0000256" key="4">
    <source>
        <dbReference type="ARBA" id="ARBA00022729"/>
    </source>
</evidence>
<dbReference type="Pfam" id="PF00657">
    <property type="entry name" value="Lipase_GDSL"/>
    <property type="match status" value="1"/>
</dbReference>
<dbReference type="Gene3D" id="3.40.50.1110">
    <property type="entry name" value="SGNH hydrolase"/>
    <property type="match status" value="1"/>
</dbReference>
<evidence type="ECO:0000256" key="1">
    <source>
        <dbReference type="ARBA" id="ARBA00004613"/>
    </source>
</evidence>
<accession>A0ABD2V753</accession>
<evidence type="ECO:0000313" key="8">
    <source>
        <dbReference type="EMBL" id="KAL3376985.1"/>
    </source>
</evidence>
<keyword evidence="5" id="KW-0378">Hydrolase</keyword>
<dbReference type="PANTHER" id="PTHR45650">
    <property type="entry name" value="GDSL-LIKE LIPASE/ACYLHYDROLASE-RELATED"/>
    <property type="match status" value="1"/>
</dbReference>
<dbReference type="AlphaFoldDB" id="A0ABD2V753"/>
<dbReference type="InterPro" id="IPR051238">
    <property type="entry name" value="GDSL_esterase/lipase"/>
</dbReference>
<dbReference type="EMBL" id="JBJKTR010000002">
    <property type="protein sequence ID" value="KAL3376985.1"/>
    <property type="molecule type" value="Genomic_DNA"/>
</dbReference>
<evidence type="ECO:0008006" key="10">
    <source>
        <dbReference type="Google" id="ProtNLM"/>
    </source>
</evidence>
<organism evidence="8 9">
    <name type="scientific">Solanum stoloniferum</name>
    <dbReference type="NCBI Taxonomy" id="62892"/>
    <lineage>
        <taxon>Eukaryota</taxon>
        <taxon>Viridiplantae</taxon>
        <taxon>Streptophyta</taxon>
        <taxon>Embryophyta</taxon>
        <taxon>Tracheophyta</taxon>
        <taxon>Spermatophyta</taxon>
        <taxon>Magnoliopsida</taxon>
        <taxon>eudicotyledons</taxon>
        <taxon>Gunneridae</taxon>
        <taxon>Pentapetalae</taxon>
        <taxon>asterids</taxon>
        <taxon>lamiids</taxon>
        <taxon>Solanales</taxon>
        <taxon>Solanaceae</taxon>
        <taxon>Solanoideae</taxon>
        <taxon>Solaneae</taxon>
        <taxon>Solanum</taxon>
    </lineage>
</organism>
<proteinExistence type="inferred from homology"/>
<keyword evidence="4" id="KW-0732">Signal</keyword>